<dbReference type="SUPFAM" id="SSF53955">
    <property type="entry name" value="Lysozyme-like"/>
    <property type="match status" value="1"/>
</dbReference>
<feature type="signal peptide" evidence="2">
    <location>
        <begin position="1"/>
        <end position="20"/>
    </location>
</feature>
<dbReference type="STRING" id="53463.SAMN05444389_103319"/>
<proteinExistence type="predicted"/>
<dbReference type="RefSeq" id="WP_073064511.1">
    <property type="nucleotide sequence ID" value="NZ_FRCK01000003.1"/>
</dbReference>
<evidence type="ECO:0008006" key="5">
    <source>
        <dbReference type="Google" id="ProtNLM"/>
    </source>
</evidence>
<reference evidence="4" key="1">
    <citation type="submission" date="2016-11" db="EMBL/GenBank/DDBJ databases">
        <authorList>
            <person name="Varghese N."/>
            <person name="Submissions S."/>
        </authorList>
    </citation>
    <scope>NUCLEOTIDE SEQUENCE [LARGE SCALE GENOMIC DNA]</scope>
    <source>
        <strain evidence="4">DSM 6637</strain>
    </source>
</reference>
<dbReference type="Proteomes" id="UP000184444">
    <property type="component" value="Unassembled WGS sequence"/>
</dbReference>
<keyword evidence="4" id="KW-1185">Reference proteome</keyword>
<organism evidence="3 4">
    <name type="scientific">Paracoccus solventivorans</name>
    <dbReference type="NCBI Taxonomy" id="53463"/>
    <lineage>
        <taxon>Bacteria</taxon>
        <taxon>Pseudomonadati</taxon>
        <taxon>Pseudomonadota</taxon>
        <taxon>Alphaproteobacteria</taxon>
        <taxon>Rhodobacterales</taxon>
        <taxon>Paracoccaceae</taxon>
        <taxon>Paracoccus</taxon>
    </lineage>
</organism>
<keyword evidence="2" id="KW-0732">Signal</keyword>
<dbReference type="OrthoDB" id="5945995at2"/>
<evidence type="ECO:0000256" key="1">
    <source>
        <dbReference type="SAM" id="MobiDB-lite"/>
    </source>
</evidence>
<feature type="region of interest" description="Disordered" evidence="1">
    <location>
        <begin position="253"/>
        <end position="273"/>
    </location>
</feature>
<dbReference type="AlphaFoldDB" id="A0A1M7FZ89"/>
<evidence type="ECO:0000256" key="2">
    <source>
        <dbReference type="SAM" id="SignalP"/>
    </source>
</evidence>
<evidence type="ECO:0000313" key="3">
    <source>
        <dbReference type="EMBL" id="SHM09138.1"/>
    </source>
</evidence>
<dbReference type="InterPro" id="IPR023346">
    <property type="entry name" value="Lysozyme-like_dom_sf"/>
</dbReference>
<sequence>MRLVALLWVVCGALAGPAWASGAPADQPAAVCEWAALTAAAETGVPPDIMGALTLTETGRRRGGLVRPWAWSVNAEGAGSWFDDPAEALAFAEDRVEAGRLNLDIGCFQLNYRWHGANFPSLVAMFDPLENARYAARFVRELHAELGDWRLAAGAFHSRTPVHATRYLARFDQLRAGLRARGFEGLADAPETYNSFALAAPVAPEKVARARERLTLLGAPLGSTRTGTPASLAVVAQGRGPLLGGARGALFGRREAEPPELPSEIPAGMLDEL</sequence>
<gene>
    <name evidence="3" type="ORF">SAMN05444389_103319</name>
</gene>
<accession>A0A1M7FZ89</accession>
<evidence type="ECO:0000313" key="4">
    <source>
        <dbReference type="Proteomes" id="UP000184444"/>
    </source>
</evidence>
<dbReference type="EMBL" id="FRCK01000003">
    <property type="protein sequence ID" value="SHM09138.1"/>
    <property type="molecule type" value="Genomic_DNA"/>
</dbReference>
<protein>
    <recommendedName>
        <fullName evidence="5">Transglycosylase SLT domain-containing protein</fullName>
    </recommendedName>
</protein>
<name>A0A1M7FZ89_9RHOB</name>
<feature type="chain" id="PRO_5009926011" description="Transglycosylase SLT domain-containing protein" evidence="2">
    <location>
        <begin position="21"/>
        <end position="273"/>
    </location>
</feature>